<organism evidence="7 8">
    <name type="scientific">Candidatus Egerieousia excrementavium</name>
    <dbReference type="NCBI Taxonomy" id="2840778"/>
    <lineage>
        <taxon>Bacteria</taxon>
        <taxon>Pseudomonadati</taxon>
        <taxon>Bacteroidota</taxon>
        <taxon>Bacteroidia</taxon>
        <taxon>Bacteroidales</taxon>
        <taxon>Candidatus Egerieousia</taxon>
    </lineage>
</organism>
<feature type="active site" description="Charge relay system" evidence="6">
    <location>
        <position position="256"/>
    </location>
</feature>
<comment type="caution">
    <text evidence="7">The sequence shown here is derived from an EMBL/GenBank/DDBJ whole genome shotgun (WGS) entry which is preliminary data.</text>
</comment>
<comment type="catalytic activity">
    <reaction evidence="5">
        <text>S-formylglutathione + H2O = formate + glutathione + H(+)</text>
        <dbReference type="Rhea" id="RHEA:14961"/>
        <dbReference type="ChEBI" id="CHEBI:15377"/>
        <dbReference type="ChEBI" id="CHEBI:15378"/>
        <dbReference type="ChEBI" id="CHEBI:15740"/>
        <dbReference type="ChEBI" id="CHEBI:57688"/>
        <dbReference type="ChEBI" id="CHEBI:57925"/>
        <dbReference type="EC" id="3.1.2.12"/>
    </reaction>
</comment>
<protein>
    <recommendedName>
        <fullName evidence="2">S-formylglutathione hydrolase</fullName>
        <ecNumber evidence="2">3.1.2.12</ecNumber>
    </recommendedName>
</protein>
<name>A0A9D9DNK8_9BACT</name>
<dbReference type="SUPFAM" id="SSF53474">
    <property type="entry name" value="alpha/beta-Hydrolases"/>
    <property type="match status" value="1"/>
</dbReference>
<dbReference type="Proteomes" id="UP000823635">
    <property type="component" value="Unassembled WGS sequence"/>
</dbReference>
<sequence>MIIMRHASFSRLLAVLTISTILFSYEGHARELIVMESENLKCNDSVLVFTPKNENGIEIEPAANLFLLHGWGGCYSNWSDKYDLQQICDRTGFRIICPDGFYNSWYLDNSDSTQMQWRAFFHEELYPLMEEKYGIKPENTFITGLSMGGHGAVNIFIDNIDKFRACGSMSGVLNLQYTNLKDKEIKKIVGDKTERYDSESAVVRIASVAERLQDADKPIIVTCGYGDVYSKCSEEFSDKCRELSVPHILMLSPGVHSWAYWGFALEEHLFLFNKILKGENLGY</sequence>
<reference evidence="7" key="2">
    <citation type="journal article" date="2021" name="PeerJ">
        <title>Extensive microbial diversity within the chicken gut microbiome revealed by metagenomics and culture.</title>
        <authorList>
            <person name="Gilroy R."/>
            <person name="Ravi A."/>
            <person name="Getino M."/>
            <person name="Pursley I."/>
            <person name="Horton D.L."/>
            <person name="Alikhan N.F."/>
            <person name="Baker D."/>
            <person name="Gharbi K."/>
            <person name="Hall N."/>
            <person name="Watson M."/>
            <person name="Adriaenssens E.M."/>
            <person name="Foster-Nyarko E."/>
            <person name="Jarju S."/>
            <person name="Secka A."/>
            <person name="Antonio M."/>
            <person name="Oren A."/>
            <person name="Chaudhuri R.R."/>
            <person name="La Ragione R."/>
            <person name="Hildebrand F."/>
            <person name="Pallen M.J."/>
        </authorList>
    </citation>
    <scope>NUCLEOTIDE SEQUENCE</scope>
    <source>
        <strain evidence="7">15467</strain>
    </source>
</reference>
<feature type="active site" description="Charge relay system" evidence="6">
    <location>
        <position position="146"/>
    </location>
</feature>
<dbReference type="GO" id="GO:0046294">
    <property type="term" value="P:formaldehyde catabolic process"/>
    <property type="evidence" value="ECO:0007669"/>
    <property type="project" value="InterPro"/>
</dbReference>
<dbReference type="GO" id="GO:0005829">
    <property type="term" value="C:cytosol"/>
    <property type="evidence" value="ECO:0007669"/>
    <property type="project" value="TreeGrafter"/>
</dbReference>
<evidence type="ECO:0000256" key="6">
    <source>
        <dbReference type="PIRSR" id="PIRSR614186-1"/>
    </source>
</evidence>
<dbReference type="GO" id="GO:0052689">
    <property type="term" value="F:carboxylic ester hydrolase activity"/>
    <property type="evidence" value="ECO:0007669"/>
    <property type="project" value="UniProtKB-KW"/>
</dbReference>
<gene>
    <name evidence="7" type="ORF">IAC68_05530</name>
</gene>
<dbReference type="PANTHER" id="PTHR10061">
    <property type="entry name" value="S-FORMYLGLUTATHIONE HYDROLASE"/>
    <property type="match status" value="1"/>
</dbReference>
<dbReference type="GO" id="GO:0018738">
    <property type="term" value="F:S-formylglutathione hydrolase activity"/>
    <property type="evidence" value="ECO:0007669"/>
    <property type="project" value="UniProtKB-EC"/>
</dbReference>
<dbReference type="InterPro" id="IPR014186">
    <property type="entry name" value="S-formylglutathione_hydrol"/>
</dbReference>
<dbReference type="InterPro" id="IPR029058">
    <property type="entry name" value="AB_hydrolase_fold"/>
</dbReference>
<dbReference type="AlphaFoldDB" id="A0A9D9DNK8"/>
<evidence type="ECO:0000256" key="5">
    <source>
        <dbReference type="ARBA" id="ARBA00047590"/>
    </source>
</evidence>
<reference evidence="7" key="1">
    <citation type="submission" date="2020-10" db="EMBL/GenBank/DDBJ databases">
        <authorList>
            <person name="Gilroy R."/>
        </authorList>
    </citation>
    <scope>NUCLEOTIDE SEQUENCE</scope>
    <source>
        <strain evidence="7">15467</strain>
    </source>
</reference>
<comment type="similarity">
    <text evidence="1">Belongs to the esterase D family.</text>
</comment>
<evidence type="ECO:0000256" key="4">
    <source>
        <dbReference type="ARBA" id="ARBA00022801"/>
    </source>
</evidence>
<accession>A0A9D9DNK8</accession>
<keyword evidence="3" id="KW-0719">Serine esterase</keyword>
<proteinExistence type="inferred from homology"/>
<evidence type="ECO:0000256" key="3">
    <source>
        <dbReference type="ARBA" id="ARBA00022487"/>
    </source>
</evidence>
<evidence type="ECO:0000256" key="1">
    <source>
        <dbReference type="ARBA" id="ARBA00005622"/>
    </source>
</evidence>
<dbReference type="InterPro" id="IPR000801">
    <property type="entry name" value="Esterase-like"/>
</dbReference>
<dbReference type="PANTHER" id="PTHR10061:SF0">
    <property type="entry name" value="S-FORMYLGLUTATHIONE HYDROLASE"/>
    <property type="match status" value="1"/>
</dbReference>
<dbReference type="Pfam" id="PF00756">
    <property type="entry name" value="Esterase"/>
    <property type="match status" value="1"/>
</dbReference>
<dbReference type="EC" id="3.1.2.12" evidence="2"/>
<dbReference type="EMBL" id="JADINB010000125">
    <property type="protein sequence ID" value="MBO8429370.1"/>
    <property type="molecule type" value="Genomic_DNA"/>
</dbReference>
<keyword evidence="4" id="KW-0378">Hydrolase</keyword>
<evidence type="ECO:0000256" key="2">
    <source>
        <dbReference type="ARBA" id="ARBA00012479"/>
    </source>
</evidence>
<evidence type="ECO:0000313" key="7">
    <source>
        <dbReference type="EMBL" id="MBO8429370.1"/>
    </source>
</evidence>
<dbReference type="Gene3D" id="3.40.50.1820">
    <property type="entry name" value="alpha/beta hydrolase"/>
    <property type="match status" value="1"/>
</dbReference>
<feature type="active site" description="Charge relay system" evidence="6">
    <location>
        <position position="227"/>
    </location>
</feature>
<evidence type="ECO:0000313" key="8">
    <source>
        <dbReference type="Proteomes" id="UP000823635"/>
    </source>
</evidence>